<dbReference type="AlphaFoldDB" id="A0A9Q1F288"/>
<accession>A0A9Q1F288</accession>
<evidence type="ECO:0000313" key="2">
    <source>
        <dbReference type="EMBL" id="KAJ8349649.1"/>
    </source>
</evidence>
<protein>
    <submittedName>
        <fullName evidence="2">Uncharacterized protein</fullName>
    </submittedName>
</protein>
<evidence type="ECO:0000256" key="1">
    <source>
        <dbReference type="SAM" id="MobiDB-lite"/>
    </source>
</evidence>
<organism evidence="2 3">
    <name type="scientific">Synaphobranchus kaupii</name>
    <name type="common">Kaup's arrowtooth eel</name>
    <dbReference type="NCBI Taxonomy" id="118154"/>
    <lineage>
        <taxon>Eukaryota</taxon>
        <taxon>Metazoa</taxon>
        <taxon>Chordata</taxon>
        <taxon>Craniata</taxon>
        <taxon>Vertebrata</taxon>
        <taxon>Euteleostomi</taxon>
        <taxon>Actinopterygii</taxon>
        <taxon>Neopterygii</taxon>
        <taxon>Teleostei</taxon>
        <taxon>Anguilliformes</taxon>
        <taxon>Synaphobranchidae</taxon>
        <taxon>Synaphobranchus</taxon>
    </lineage>
</organism>
<keyword evidence="3" id="KW-1185">Reference proteome</keyword>
<name>A0A9Q1F288_SYNKA</name>
<dbReference type="Proteomes" id="UP001152622">
    <property type="component" value="Chromosome 9"/>
</dbReference>
<evidence type="ECO:0000313" key="3">
    <source>
        <dbReference type="Proteomes" id="UP001152622"/>
    </source>
</evidence>
<sequence length="148" mass="16552">MGPVCEDEEGRLERGNTSSMVCSAHFTPTDDYNWQMWLAGLSFRLNLRPDAVPTVFYKAAESHRAPPCDEHACPLKRSQSAVASSPRAELRRRTAAWPARIGGKPLQHACRCTTVHPKMEAPERLDEKNMLGESRAAYDDRTETAVPQ</sequence>
<gene>
    <name evidence="2" type="ORF">SKAU_G00247790</name>
</gene>
<reference evidence="2" key="1">
    <citation type="journal article" date="2023" name="Science">
        <title>Genome structures resolve the early diversification of teleost fishes.</title>
        <authorList>
            <person name="Parey E."/>
            <person name="Louis A."/>
            <person name="Montfort J."/>
            <person name="Bouchez O."/>
            <person name="Roques C."/>
            <person name="Iampietro C."/>
            <person name="Lluch J."/>
            <person name="Castinel A."/>
            <person name="Donnadieu C."/>
            <person name="Desvignes T."/>
            <person name="Floi Bucao C."/>
            <person name="Jouanno E."/>
            <person name="Wen M."/>
            <person name="Mejri S."/>
            <person name="Dirks R."/>
            <person name="Jansen H."/>
            <person name="Henkel C."/>
            <person name="Chen W.J."/>
            <person name="Zahm M."/>
            <person name="Cabau C."/>
            <person name="Klopp C."/>
            <person name="Thompson A.W."/>
            <person name="Robinson-Rechavi M."/>
            <person name="Braasch I."/>
            <person name="Lecointre G."/>
            <person name="Bobe J."/>
            <person name="Postlethwait J.H."/>
            <person name="Berthelot C."/>
            <person name="Roest Crollius H."/>
            <person name="Guiguen Y."/>
        </authorList>
    </citation>
    <scope>NUCLEOTIDE SEQUENCE</scope>
    <source>
        <strain evidence="2">WJC10195</strain>
    </source>
</reference>
<feature type="region of interest" description="Disordered" evidence="1">
    <location>
        <begin position="121"/>
        <end position="148"/>
    </location>
</feature>
<comment type="caution">
    <text evidence="2">The sequence shown here is derived from an EMBL/GenBank/DDBJ whole genome shotgun (WGS) entry which is preliminary data.</text>
</comment>
<dbReference type="EMBL" id="JAINUF010000009">
    <property type="protein sequence ID" value="KAJ8349649.1"/>
    <property type="molecule type" value="Genomic_DNA"/>
</dbReference>
<proteinExistence type="predicted"/>